<dbReference type="PANTHER" id="PTHR27003:SF383">
    <property type="entry name" value="TYROSINE-PROTEIN KINASE, NON-RECEPTOR JAK_TYK2-RELATED"/>
    <property type="match status" value="1"/>
</dbReference>
<dbReference type="InterPro" id="IPR011009">
    <property type="entry name" value="Kinase-like_dom_sf"/>
</dbReference>
<dbReference type="EMBL" id="MNCJ02000326">
    <property type="protein sequence ID" value="KAF5784133.1"/>
    <property type="molecule type" value="Genomic_DNA"/>
</dbReference>
<dbReference type="InterPro" id="IPR001245">
    <property type="entry name" value="Ser-Thr/Tyr_kinase_cat_dom"/>
</dbReference>
<sequence>MSSSSTQEMNFEEYVRSLLIPIEEIEYATNNFADENLLTRGSSFHVYKGQLLLQQGDSINIVARICPQWVIVDTELMFFQHLKHKNIVSTYKWTLKDIDKDDEAFIIINKYEANESLDKHLGSPTLTWMQRLLICVGVAHAPSYLHYDAGENHYLIHGNIRSSKILLDHNWEPKLHGFKFAVIAKTHHLHLTGKYNGSLHYMDPAYEDTRGLNHKSDIFS</sequence>
<keyword evidence="2" id="KW-0808">Transferase</keyword>
<evidence type="ECO:0000313" key="4">
    <source>
        <dbReference type="Proteomes" id="UP000215914"/>
    </source>
</evidence>
<dbReference type="PANTHER" id="PTHR27003">
    <property type="entry name" value="OS07G0166700 PROTEIN"/>
    <property type="match status" value="1"/>
</dbReference>
<feature type="domain" description="Protein kinase" evidence="1">
    <location>
        <begin position="32"/>
        <end position="220"/>
    </location>
</feature>
<dbReference type="GO" id="GO:0004672">
    <property type="term" value="F:protein kinase activity"/>
    <property type="evidence" value="ECO:0000318"/>
    <property type="project" value="GO_Central"/>
</dbReference>
<dbReference type="Pfam" id="PF07714">
    <property type="entry name" value="PK_Tyr_Ser-Thr"/>
    <property type="match status" value="1"/>
</dbReference>
<dbReference type="Gene3D" id="3.30.200.20">
    <property type="entry name" value="Phosphorylase Kinase, domain 1"/>
    <property type="match status" value="1"/>
</dbReference>
<dbReference type="InterPro" id="IPR000719">
    <property type="entry name" value="Prot_kinase_dom"/>
</dbReference>
<dbReference type="InParanoid" id="A0A251VLC9"/>
<evidence type="ECO:0000259" key="1">
    <source>
        <dbReference type="PROSITE" id="PS50011"/>
    </source>
</evidence>
<dbReference type="GO" id="GO:0005886">
    <property type="term" value="C:plasma membrane"/>
    <property type="evidence" value="ECO:0000318"/>
    <property type="project" value="GO_Central"/>
</dbReference>
<dbReference type="Proteomes" id="UP000215914">
    <property type="component" value="Chromosome 1"/>
</dbReference>
<keyword evidence="3" id="KW-0418">Kinase</keyword>
<organism evidence="3 4">
    <name type="scientific">Helianthus annuus</name>
    <name type="common">Common sunflower</name>
    <dbReference type="NCBI Taxonomy" id="4232"/>
    <lineage>
        <taxon>Eukaryota</taxon>
        <taxon>Viridiplantae</taxon>
        <taxon>Streptophyta</taxon>
        <taxon>Embryophyta</taxon>
        <taxon>Tracheophyta</taxon>
        <taxon>Spermatophyta</taxon>
        <taxon>Magnoliopsida</taxon>
        <taxon>eudicotyledons</taxon>
        <taxon>Gunneridae</taxon>
        <taxon>Pentapetalae</taxon>
        <taxon>asterids</taxon>
        <taxon>campanulids</taxon>
        <taxon>Asterales</taxon>
        <taxon>Asteraceae</taxon>
        <taxon>Asteroideae</taxon>
        <taxon>Heliantheae alliance</taxon>
        <taxon>Heliantheae</taxon>
        <taxon>Helianthus</taxon>
    </lineage>
</organism>
<dbReference type="SUPFAM" id="SSF56112">
    <property type="entry name" value="Protein kinase-like (PK-like)"/>
    <property type="match status" value="1"/>
</dbReference>
<evidence type="ECO:0000313" key="2">
    <source>
        <dbReference type="EMBL" id="KAF5784133.1"/>
    </source>
</evidence>
<protein>
    <submittedName>
        <fullName evidence="3">Putative tyrosine-protein kinase, neurotrophic receptor</fullName>
    </submittedName>
</protein>
<evidence type="ECO:0000313" key="3">
    <source>
        <dbReference type="EMBL" id="OTG35866.1"/>
    </source>
</evidence>
<proteinExistence type="predicted"/>
<accession>A0A251VLC9</accession>
<keyword evidence="3" id="KW-0675">Receptor</keyword>
<dbReference type="Gene3D" id="1.10.510.10">
    <property type="entry name" value="Transferase(Phosphotransferase) domain 1"/>
    <property type="match status" value="1"/>
</dbReference>
<reference evidence="2 4" key="1">
    <citation type="journal article" date="2017" name="Nature">
        <title>The sunflower genome provides insights into oil metabolism, flowering and Asterid evolution.</title>
        <authorList>
            <person name="Badouin H."/>
            <person name="Gouzy J."/>
            <person name="Grassa C.J."/>
            <person name="Murat F."/>
            <person name="Staton S.E."/>
            <person name="Cottret L."/>
            <person name="Lelandais-Briere C."/>
            <person name="Owens G.L."/>
            <person name="Carrere S."/>
            <person name="Mayjonade B."/>
            <person name="Legrand L."/>
            <person name="Gill N."/>
            <person name="Kane N.C."/>
            <person name="Bowers J.E."/>
            <person name="Hubner S."/>
            <person name="Bellec A."/>
            <person name="Berard A."/>
            <person name="Berges H."/>
            <person name="Blanchet N."/>
            <person name="Boniface M.C."/>
            <person name="Brunel D."/>
            <person name="Catrice O."/>
            <person name="Chaidir N."/>
            <person name="Claudel C."/>
            <person name="Donnadieu C."/>
            <person name="Faraut T."/>
            <person name="Fievet G."/>
            <person name="Helmstetter N."/>
            <person name="King M."/>
            <person name="Knapp S.J."/>
            <person name="Lai Z."/>
            <person name="Le Paslier M.C."/>
            <person name="Lippi Y."/>
            <person name="Lorenzon L."/>
            <person name="Mandel J.R."/>
            <person name="Marage G."/>
            <person name="Marchand G."/>
            <person name="Marquand E."/>
            <person name="Bret-Mestries E."/>
            <person name="Morien E."/>
            <person name="Nambeesan S."/>
            <person name="Nguyen T."/>
            <person name="Pegot-Espagnet P."/>
            <person name="Pouilly N."/>
            <person name="Raftis F."/>
            <person name="Sallet E."/>
            <person name="Schiex T."/>
            <person name="Thomas J."/>
            <person name="Vandecasteele C."/>
            <person name="Vares D."/>
            <person name="Vear F."/>
            <person name="Vautrin S."/>
            <person name="Crespi M."/>
            <person name="Mangin B."/>
            <person name="Burke J.M."/>
            <person name="Salse J."/>
            <person name="Munos S."/>
            <person name="Vincourt P."/>
            <person name="Rieseberg L.H."/>
            <person name="Langlade N.B."/>
        </authorList>
    </citation>
    <scope>NUCLEOTIDE SEQUENCE [LARGE SCALE GENOMIC DNA]</scope>
    <source>
        <strain evidence="4">cv. SF193</strain>
        <tissue evidence="2">Leaves</tissue>
    </source>
</reference>
<dbReference type="GO" id="GO:0004714">
    <property type="term" value="F:transmembrane receptor protein tyrosine kinase activity"/>
    <property type="evidence" value="ECO:0007669"/>
    <property type="project" value="InterPro"/>
</dbReference>
<gene>
    <name evidence="3" type="ORF">HannXRQ_Chr01g0001371</name>
    <name evidence="2" type="ORF">HanXRQr2_Chr11g0515991</name>
</gene>
<dbReference type="InterPro" id="IPR045272">
    <property type="entry name" value="ANXUR1/2-like"/>
</dbReference>
<reference evidence="2" key="3">
    <citation type="submission" date="2020-06" db="EMBL/GenBank/DDBJ databases">
        <title>Helianthus annuus Genome sequencing and assembly Release 2.</title>
        <authorList>
            <person name="Gouzy J."/>
            <person name="Langlade N."/>
            <person name="Munos S."/>
        </authorList>
    </citation>
    <scope>NUCLEOTIDE SEQUENCE</scope>
    <source>
        <tissue evidence="2">Leaves</tissue>
    </source>
</reference>
<name>A0A251VLC9_HELAN</name>
<dbReference type="Gramene" id="mRNA:HanXRQr2_Chr11g0515991">
    <property type="protein sequence ID" value="CDS:HanXRQr2_Chr11g0515991.1"/>
    <property type="gene ID" value="HanXRQr2_Chr11g0515991"/>
</dbReference>
<dbReference type="PROSITE" id="PS50011">
    <property type="entry name" value="PROTEIN_KINASE_DOM"/>
    <property type="match status" value="1"/>
</dbReference>
<dbReference type="GO" id="GO:0005524">
    <property type="term" value="F:ATP binding"/>
    <property type="evidence" value="ECO:0007669"/>
    <property type="project" value="InterPro"/>
</dbReference>
<reference evidence="3" key="2">
    <citation type="submission" date="2017-02" db="EMBL/GenBank/DDBJ databases">
        <title>Sunflower complete genome.</title>
        <authorList>
            <person name="Langlade N."/>
            <person name="Munos S."/>
        </authorList>
    </citation>
    <scope>NUCLEOTIDE SEQUENCE [LARGE SCALE GENOMIC DNA]</scope>
    <source>
        <tissue evidence="3">Leaves</tissue>
    </source>
</reference>
<dbReference type="EMBL" id="CM007890">
    <property type="protein sequence ID" value="OTG35866.1"/>
    <property type="molecule type" value="Genomic_DNA"/>
</dbReference>
<dbReference type="AlphaFoldDB" id="A0A251VLC9"/>
<keyword evidence="4" id="KW-1185">Reference proteome</keyword>